<dbReference type="InterPro" id="IPR006043">
    <property type="entry name" value="NCS2"/>
</dbReference>
<evidence type="ECO:0000256" key="4">
    <source>
        <dbReference type="ARBA" id="ARBA00022475"/>
    </source>
</evidence>
<feature type="transmembrane region" description="Helical" evidence="8">
    <location>
        <begin position="115"/>
        <end position="134"/>
    </location>
</feature>
<keyword evidence="6 8" id="KW-1133">Transmembrane helix</keyword>
<feature type="transmembrane region" description="Helical" evidence="8">
    <location>
        <begin position="84"/>
        <end position="103"/>
    </location>
</feature>
<comment type="similarity">
    <text evidence="2">Belongs to the nucleobase:cation symporter-2 (NCS2) (TC 2.A.40) family.</text>
</comment>
<evidence type="ECO:0000313" key="10">
    <source>
        <dbReference type="Proteomes" id="UP000419017"/>
    </source>
</evidence>
<protein>
    <submittedName>
        <fullName evidence="9">Uracil permease</fullName>
    </submittedName>
</protein>
<keyword evidence="3" id="KW-0813">Transport</keyword>
<feature type="transmembrane region" description="Helical" evidence="8">
    <location>
        <begin position="326"/>
        <end position="349"/>
    </location>
</feature>
<comment type="subcellular location">
    <subcellularLocation>
        <location evidence="1">Cell membrane</location>
        <topology evidence="1">Multi-pass membrane protein</topology>
    </subcellularLocation>
</comment>
<dbReference type="EMBL" id="CABWIB010000001">
    <property type="protein sequence ID" value="VWL85681.1"/>
    <property type="molecule type" value="Genomic_DNA"/>
</dbReference>
<keyword evidence="4" id="KW-1003">Cell membrane</keyword>
<dbReference type="RefSeq" id="WP_156683656.1">
    <property type="nucleotide sequence ID" value="NZ_CABWIB010000001.1"/>
</dbReference>
<dbReference type="Pfam" id="PF00860">
    <property type="entry name" value="Xan_ur_permease"/>
    <property type="match status" value="1"/>
</dbReference>
<feature type="transmembrane region" description="Helical" evidence="8">
    <location>
        <begin position="361"/>
        <end position="380"/>
    </location>
</feature>
<evidence type="ECO:0000256" key="7">
    <source>
        <dbReference type="ARBA" id="ARBA00023136"/>
    </source>
</evidence>
<dbReference type="GO" id="GO:0042907">
    <property type="term" value="F:xanthine transmembrane transporter activity"/>
    <property type="evidence" value="ECO:0007669"/>
    <property type="project" value="TreeGrafter"/>
</dbReference>
<dbReference type="PANTHER" id="PTHR42810:SF4">
    <property type="entry name" value="URIC ACID TRANSPORTER UACT"/>
    <property type="match status" value="1"/>
</dbReference>
<gene>
    <name evidence="9" type="ORF">OMES3154_00967</name>
</gene>
<feature type="transmembrane region" description="Helical" evidence="8">
    <location>
        <begin position="296"/>
        <end position="314"/>
    </location>
</feature>
<proteinExistence type="inferred from homology"/>
<evidence type="ECO:0000256" key="8">
    <source>
        <dbReference type="SAM" id="Phobius"/>
    </source>
</evidence>
<evidence type="ECO:0000256" key="6">
    <source>
        <dbReference type="ARBA" id="ARBA00022989"/>
    </source>
</evidence>
<feature type="transmembrane region" description="Helical" evidence="8">
    <location>
        <begin position="386"/>
        <end position="404"/>
    </location>
</feature>
<evidence type="ECO:0000313" key="9">
    <source>
        <dbReference type="EMBL" id="VWL85681.1"/>
    </source>
</evidence>
<feature type="transmembrane region" description="Helical" evidence="8">
    <location>
        <begin position="178"/>
        <end position="196"/>
    </location>
</feature>
<reference evidence="9 10" key="1">
    <citation type="submission" date="2019-10" db="EMBL/GenBank/DDBJ databases">
        <authorList>
            <person name="Blom J."/>
        </authorList>
    </citation>
    <scope>NUCLEOTIDE SEQUENCE [LARGE SCALE GENOMIC DNA]</scope>
    <source>
        <strain evidence="9 10">ES3154-GLU</strain>
    </source>
</reference>
<dbReference type="GO" id="GO:0005886">
    <property type="term" value="C:plasma membrane"/>
    <property type="evidence" value="ECO:0007669"/>
    <property type="project" value="UniProtKB-SubCell"/>
</dbReference>
<dbReference type="Proteomes" id="UP000419017">
    <property type="component" value="Unassembled WGS sequence"/>
</dbReference>
<organism evidence="9 10">
    <name type="scientific">Oceanivirga miroungae</name>
    <dbReference type="NCBI Taxonomy" id="1130046"/>
    <lineage>
        <taxon>Bacteria</taxon>
        <taxon>Fusobacteriati</taxon>
        <taxon>Fusobacteriota</taxon>
        <taxon>Fusobacteriia</taxon>
        <taxon>Fusobacteriales</taxon>
        <taxon>Leptotrichiaceae</taxon>
        <taxon>Oceanivirga</taxon>
    </lineage>
</organism>
<evidence type="ECO:0000256" key="1">
    <source>
        <dbReference type="ARBA" id="ARBA00004651"/>
    </source>
</evidence>
<evidence type="ECO:0000256" key="5">
    <source>
        <dbReference type="ARBA" id="ARBA00022692"/>
    </source>
</evidence>
<keyword evidence="7 8" id="KW-0472">Membrane</keyword>
<dbReference type="AlphaFoldDB" id="A0A6I8M898"/>
<dbReference type="PROSITE" id="PS01116">
    <property type="entry name" value="XANTH_URACIL_PERMASE"/>
    <property type="match status" value="1"/>
</dbReference>
<dbReference type="InterPro" id="IPR006042">
    <property type="entry name" value="Xan_ur_permease"/>
</dbReference>
<keyword evidence="10" id="KW-1185">Reference proteome</keyword>
<evidence type="ECO:0000256" key="3">
    <source>
        <dbReference type="ARBA" id="ARBA00022448"/>
    </source>
</evidence>
<evidence type="ECO:0000256" key="2">
    <source>
        <dbReference type="ARBA" id="ARBA00008821"/>
    </source>
</evidence>
<sequence length="409" mass="44429">MEKLSYNKLIPLSMQHALAMFGGSILIPLIMGIDVSTAFLMNGIGTIIYIIITQGKSPAFLGSSGAFLAPTLLISSLYGIEYAISGFFFVGVLAIIFSVIIYYKNKYYENVNILDIVLPPASMGIIVSLIGLDLIKYTTAPGKLGVDLNDTKQVIVFLITLVVAIIGTVFFKGFYKTIAILISIIIGYISSVYFGLVSINQFDYANLIYIPKFYHIKFSIKAILIMLPVVFVSISEHISHQVVTSSVIGRDLLKDPGLHKTLFADNFSTVLSSLIGGPATTTYAENIGVMAISKVYDYRVLVGASIFSIMFAFIKPMQDLISSIPGAVIGGVTFILYGMIAISGIRIIVDRKVDYSNSKNLILSSVVLVTGLSNLKLNVFGVSYTGMLLASLVAIVLGIVFYVLEKIFE</sequence>
<feature type="transmembrane region" description="Helical" evidence="8">
    <location>
        <begin position="216"/>
        <end position="234"/>
    </location>
</feature>
<dbReference type="NCBIfam" id="TIGR00801">
    <property type="entry name" value="ncs2"/>
    <property type="match status" value="1"/>
</dbReference>
<feature type="transmembrane region" description="Helical" evidence="8">
    <location>
        <begin position="59"/>
        <end position="78"/>
    </location>
</feature>
<keyword evidence="5 8" id="KW-0812">Transmembrane</keyword>
<accession>A0A6I8M898</accession>
<name>A0A6I8M898_9FUSO</name>
<feature type="transmembrane region" description="Helical" evidence="8">
    <location>
        <begin position="20"/>
        <end position="52"/>
    </location>
</feature>
<feature type="transmembrane region" description="Helical" evidence="8">
    <location>
        <begin position="154"/>
        <end position="171"/>
    </location>
</feature>
<dbReference type="PANTHER" id="PTHR42810">
    <property type="entry name" value="PURINE PERMEASE C1399.01C-RELATED"/>
    <property type="match status" value="1"/>
</dbReference>